<organism evidence="8 9">
    <name type="scientific">Tigriopus californicus</name>
    <name type="common">Marine copepod</name>
    <dbReference type="NCBI Taxonomy" id="6832"/>
    <lineage>
        <taxon>Eukaryota</taxon>
        <taxon>Metazoa</taxon>
        <taxon>Ecdysozoa</taxon>
        <taxon>Arthropoda</taxon>
        <taxon>Crustacea</taxon>
        <taxon>Multicrustacea</taxon>
        <taxon>Hexanauplia</taxon>
        <taxon>Copepoda</taxon>
        <taxon>Harpacticoida</taxon>
        <taxon>Harpacticidae</taxon>
        <taxon>Tigriopus</taxon>
    </lineage>
</organism>
<dbReference type="STRING" id="6832.A0A553NBH8"/>
<comment type="caution">
    <text evidence="8">The sequence shown here is derived from an EMBL/GenBank/DDBJ whole genome shotgun (WGS) entry which is preliminary data.</text>
</comment>
<feature type="coiled-coil region" evidence="6">
    <location>
        <begin position="110"/>
        <end position="144"/>
    </location>
</feature>
<feature type="domain" description="RING-type" evidence="7">
    <location>
        <begin position="8"/>
        <end position="50"/>
    </location>
</feature>
<keyword evidence="2 5" id="KW-0863">Zinc-finger</keyword>
<dbReference type="PANTHER" id="PTHR22663">
    <property type="entry name" value="RING FINGER PROTEIN NARYA-RELATED"/>
    <property type="match status" value="1"/>
</dbReference>
<dbReference type="InterPro" id="IPR013083">
    <property type="entry name" value="Znf_RING/FYVE/PHD"/>
</dbReference>
<dbReference type="OMA" id="EDCTRNS"/>
<dbReference type="SUPFAM" id="SSF57850">
    <property type="entry name" value="RING/U-box"/>
    <property type="match status" value="1"/>
</dbReference>
<evidence type="ECO:0000313" key="9">
    <source>
        <dbReference type="Proteomes" id="UP000318571"/>
    </source>
</evidence>
<evidence type="ECO:0000256" key="3">
    <source>
        <dbReference type="ARBA" id="ARBA00022833"/>
    </source>
</evidence>
<evidence type="ECO:0000259" key="7">
    <source>
        <dbReference type="PROSITE" id="PS50089"/>
    </source>
</evidence>
<keyword evidence="1" id="KW-0479">Metal-binding</keyword>
<dbReference type="GO" id="GO:0016925">
    <property type="term" value="P:protein sumoylation"/>
    <property type="evidence" value="ECO:0007669"/>
    <property type="project" value="TreeGrafter"/>
</dbReference>
<dbReference type="InterPro" id="IPR042123">
    <property type="entry name" value="Zip3/RNF212-like"/>
</dbReference>
<sequence>MDLFWIHCNECVYLPESGATKQIFLTNCGHVFCEECVPLRNSPAKCPMCQAHPLKCIELGASMKADVAKMFQDPVEKIKALFKSVQFQNGHAGMMQQNQEKRFSACLGQLKSVSVDLESTKQTLQEIKLERDAAVKERDELLRMTSETRPNPALSSTFLSPDKNLGGWEAKSSTFGNMTVNAFSAKTPAALKVGSLFGAESLGKAPKLDVKRSLEIDLGNFPF</sequence>
<dbReference type="AlphaFoldDB" id="A0A553NBH8"/>
<proteinExistence type="predicted"/>
<keyword evidence="9" id="KW-1185">Reference proteome</keyword>
<dbReference type="GO" id="GO:0019789">
    <property type="term" value="F:SUMO transferase activity"/>
    <property type="evidence" value="ECO:0007669"/>
    <property type="project" value="InterPro"/>
</dbReference>
<dbReference type="GO" id="GO:0007131">
    <property type="term" value="P:reciprocal meiotic recombination"/>
    <property type="evidence" value="ECO:0007669"/>
    <property type="project" value="InterPro"/>
</dbReference>
<dbReference type="InterPro" id="IPR001841">
    <property type="entry name" value="Znf_RING"/>
</dbReference>
<dbReference type="InterPro" id="IPR017907">
    <property type="entry name" value="Znf_RING_CS"/>
</dbReference>
<keyword evidence="6" id="KW-0175">Coiled coil</keyword>
<dbReference type="PROSITE" id="PS00518">
    <property type="entry name" value="ZF_RING_1"/>
    <property type="match status" value="1"/>
</dbReference>
<dbReference type="GO" id="GO:0000795">
    <property type="term" value="C:synaptonemal complex"/>
    <property type="evidence" value="ECO:0007669"/>
    <property type="project" value="InterPro"/>
</dbReference>
<evidence type="ECO:0000256" key="2">
    <source>
        <dbReference type="ARBA" id="ARBA00022771"/>
    </source>
</evidence>
<evidence type="ECO:0000256" key="1">
    <source>
        <dbReference type="ARBA" id="ARBA00022723"/>
    </source>
</evidence>
<dbReference type="GO" id="GO:0007129">
    <property type="term" value="P:homologous chromosome pairing at meiosis"/>
    <property type="evidence" value="ECO:0007669"/>
    <property type="project" value="TreeGrafter"/>
</dbReference>
<dbReference type="Gene3D" id="3.30.40.10">
    <property type="entry name" value="Zinc/RING finger domain, C3HC4 (zinc finger)"/>
    <property type="match status" value="1"/>
</dbReference>
<protein>
    <recommendedName>
        <fullName evidence="7">RING-type domain-containing protein</fullName>
    </recommendedName>
</protein>
<keyword evidence="3" id="KW-0862">Zinc</keyword>
<dbReference type="Pfam" id="PF14634">
    <property type="entry name" value="zf-RING_5"/>
    <property type="match status" value="1"/>
</dbReference>
<keyword evidence="4" id="KW-0469">Meiosis</keyword>
<evidence type="ECO:0000256" key="4">
    <source>
        <dbReference type="ARBA" id="ARBA00023254"/>
    </source>
</evidence>
<evidence type="ECO:0000256" key="6">
    <source>
        <dbReference type="SAM" id="Coils"/>
    </source>
</evidence>
<dbReference type="PANTHER" id="PTHR22663:SF17">
    <property type="entry name" value="RING FINGER PROTEIN NARYA-RELATED"/>
    <property type="match status" value="1"/>
</dbReference>
<gene>
    <name evidence="8" type="ORF">TCAL_00380</name>
</gene>
<dbReference type="GO" id="GO:0008270">
    <property type="term" value="F:zinc ion binding"/>
    <property type="evidence" value="ECO:0007669"/>
    <property type="project" value="UniProtKB-KW"/>
</dbReference>
<dbReference type="PROSITE" id="PS50089">
    <property type="entry name" value="ZF_RING_2"/>
    <property type="match status" value="1"/>
</dbReference>
<evidence type="ECO:0000256" key="5">
    <source>
        <dbReference type="PROSITE-ProRule" id="PRU00175"/>
    </source>
</evidence>
<evidence type="ECO:0000313" key="8">
    <source>
        <dbReference type="EMBL" id="TRY62790.1"/>
    </source>
</evidence>
<name>A0A553NBH8_TIGCA</name>
<dbReference type="Proteomes" id="UP000318571">
    <property type="component" value="Chromosome 10"/>
</dbReference>
<reference evidence="8 9" key="1">
    <citation type="journal article" date="2018" name="Nat. Ecol. Evol.">
        <title>Genomic signatures of mitonuclear coevolution across populations of Tigriopus californicus.</title>
        <authorList>
            <person name="Barreto F.S."/>
            <person name="Watson E.T."/>
            <person name="Lima T.G."/>
            <person name="Willett C.S."/>
            <person name="Edmands S."/>
            <person name="Li W."/>
            <person name="Burton R.S."/>
        </authorList>
    </citation>
    <scope>NUCLEOTIDE SEQUENCE [LARGE SCALE GENOMIC DNA]</scope>
    <source>
        <strain evidence="8 9">San Diego</strain>
    </source>
</reference>
<dbReference type="EMBL" id="VCGU01000458">
    <property type="protein sequence ID" value="TRY62790.1"/>
    <property type="molecule type" value="Genomic_DNA"/>
</dbReference>
<accession>A0A553NBH8</accession>